<evidence type="ECO:0000256" key="12">
    <source>
        <dbReference type="SAM" id="MobiDB-lite"/>
    </source>
</evidence>
<feature type="domain" description="Gram-positive cocci surface proteins LPxTG" evidence="15">
    <location>
        <begin position="755"/>
        <end position="793"/>
    </location>
</feature>
<comment type="caution">
    <text evidence="17">The sequence shown here is derived from an EMBL/GenBank/DDBJ whole genome shotgun (WGS) entry which is preliminary data.</text>
</comment>
<feature type="region of interest" description="Disordered" evidence="12">
    <location>
        <begin position="716"/>
        <end position="760"/>
    </location>
</feature>
<dbReference type="Gene3D" id="3.40.630.10">
    <property type="entry name" value="Zn peptidases"/>
    <property type="match status" value="1"/>
</dbReference>
<feature type="transmembrane region" description="Helical" evidence="13">
    <location>
        <begin position="765"/>
        <end position="783"/>
    </location>
</feature>
<feature type="active site" description="Proton donor/acceptor" evidence="11">
    <location>
        <position position="497"/>
    </location>
</feature>
<feature type="compositionally biased region" description="Acidic residues" evidence="12">
    <location>
        <begin position="730"/>
        <end position="748"/>
    </location>
</feature>
<evidence type="ECO:0000256" key="13">
    <source>
        <dbReference type="SAM" id="Phobius"/>
    </source>
</evidence>
<dbReference type="PROSITE" id="PS52035">
    <property type="entry name" value="PEPTIDASE_M14"/>
    <property type="match status" value="1"/>
</dbReference>
<feature type="chain" id="PRO_5039130659" evidence="14">
    <location>
        <begin position="24"/>
        <end position="793"/>
    </location>
</feature>
<evidence type="ECO:0000256" key="5">
    <source>
        <dbReference type="ARBA" id="ARBA00022670"/>
    </source>
</evidence>
<name>A0A9D1YT62_9MICO</name>
<evidence type="ECO:0000256" key="7">
    <source>
        <dbReference type="ARBA" id="ARBA00022801"/>
    </source>
</evidence>
<keyword evidence="10" id="KW-0572">Peptidoglycan-anchor</keyword>
<dbReference type="GO" id="GO:0008270">
    <property type="term" value="F:zinc ion binding"/>
    <property type="evidence" value="ECO:0007669"/>
    <property type="project" value="InterPro"/>
</dbReference>
<dbReference type="PROSITE" id="PS50847">
    <property type="entry name" value="GRAM_POS_ANCHORING"/>
    <property type="match status" value="1"/>
</dbReference>
<evidence type="ECO:0000256" key="4">
    <source>
        <dbReference type="ARBA" id="ARBA00022525"/>
    </source>
</evidence>
<dbReference type="GO" id="GO:0005615">
    <property type="term" value="C:extracellular space"/>
    <property type="evidence" value="ECO:0007669"/>
    <property type="project" value="TreeGrafter"/>
</dbReference>
<dbReference type="SUPFAM" id="SSF53187">
    <property type="entry name" value="Zn-dependent exopeptidases"/>
    <property type="match status" value="1"/>
</dbReference>
<keyword evidence="13" id="KW-1133">Transmembrane helix</keyword>
<dbReference type="InterPro" id="IPR000834">
    <property type="entry name" value="Peptidase_M14"/>
</dbReference>
<dbReference type="Pfam" id="PF00746">
    <property type="entry name" value="Gram_pos_anchor"/>
    <property type="match status" value="1"/>
</dbReference>
<evidence type="ECO:0000256" key="3">
    <source>
        <dbReference type="ARBA" id="ARBA00022512"/>
    </source>
</evidence>
<evidence type="ECO:0000256" key="8">
    <source>
        <dbReference type="ARBA" id="ARBA00022833"/>
    </source>
</evidence>
<evidence type="ECO:0000256" key="14">
    <source>
        <dbReference type="SAM" id="SignalP"/>
    </source>
</evidence>
<comment type="cofactor">
    <cofactor evidence="1">
        <name>Zn(2+)</name>
        <dbReference type="ChEBI" id="CHEBI:29105"/>
    </cofactor>
</comment>
<feature type="domain" description="Peptidase M14" evidence="16">
    <location>
        <begin position="259"/>
        <end position="518"/>
    </location>
</feature>
<keyword evidence="3" id="KW-0134">Cell wall</keyword>
<comment type="similarity">
    <text evidence="2 11">Belongs to the peptidase M14 family.</text>
</comment>
<dbReference type="Pfam" id="PF00246">
    <property type="entry name" value="Peptidase_M14"/>
    <property type="match status" value="1"/>
</dbReference>
<gene>
    <name evidence="17" type="ORF">H9830_00020</name>
</gene>
<dbReference type="PANTHER" id="PTHR11705">
    <property type="entry name" value="PROTEASE FAMILY M14 CARBOXYPEPTIDASE A,B"/>
    <property type="match status" value="1"/>
</dbReference>
<feature type="signal peptide" evidence="14">
    <location>
        <begin position="1"/>
        <end position="23"/>
    </location>
</feature>
<keyword evidence="7" id="KW-0378">Hydrolase</keyword>
<protein>
    <submittedName>
        <fullName evidence="17">Succinylglutamate desuccinylase/aspartoacylase family protein</fullName>
    </submittedName>
</protein>
<dbReference type="PANTHER" id="PTHR11705:SF143">
    <property type="entry name" value="SLL0236 PROTEIN"/>
    <property type="match status" value="1"/>
</dbReference>
<evidence type="ECO:0000313" key="17">
    <source>
        <dbReference type="EMBL" id="HIY64647.1"/>
    </source>
</evidence>
<evidence type="ECO:0000256" key="9">
    <source>
        <dbReference type="ARBA" id="ARBA00023049"/>
    </source>
</evidence>
<evidence type="ECO:0000259" key="16">
    <source>
        <dbReference type="PROSITE" id="PS52035"/>
    </source>
</evidence>
<keyword evidence="6 14" id="KW-0732">Signal</keyword>
<evidence type="ECO:0000256" key="2">
    <source>
        <dbReference type="ARBA" id="ARBA00005988"/>
    </source>
</evidence>
<evidence type="ECO:0000256" key="10">
    <source>
        <dbReference type="ARBA" id="ARBA00023088"/>
    </source>
</evidence>
<dbReference type="GO" id="GO:0006508">
    <property type="term" value="P:proteolysis"/>
    <property type="evidence" value="ECO:0007669"/>
    <property type="project" value="UniProtKB-KW"/>
</dbReference>
<dbReference type="Proteomes" id="UP000824005">
    <property type="component" value="Unassembled WGS sequence"/>
</dbReference>
<dbReference type="Gene3D" id="2.60.40.2700">
    <property type="match status" value="1"/>
</dbReference>
<reference evidence="17" key="1">
    <citation type="journal article" date="2021" name="PeerJ">
        <title>Extensive microbial diversity within the chicken gut microbiome revealed by metagenomics and culture.</title>
        <authorList>
            <person name="Gilroy R."/>
            <person name="Ravi A."/>
            <person name="Getino M."/>
            <person name="Pursley I."/>
            <person name="Horton D.L."/>
            <person name="Alikhan N.F."/>
            <person name="Baker D."/>
            <person name="Gharbi K."/>
            <person name="Hall N."/>
            <person name="Watson M."/>
            <person name="Adriaenssens E.M."/>
            <person name="Foster-Nyarko E."/>
            <person name="Jarju S."/>
            <person name="Secka A."/>
            <person name="Antonio M."/>
            <person name="Oren A."/>
            <person name="Chaudhuri R.R."/>
            <person name="La Ragione R."/>
            <person name="Hildebrand F."/>
            <person name="Pallen M.J."/>
        </authorList>
    </citation>
    <scope>NUCLEOTIDE SEQUENCE</scope>
    <source>
        <strain evidence="17">ChiGjej1B1-98</strain>
    </source>
</reference>
<evidence type="ECO:0000259" key="15">
    <source>
        <dbReference type="PROSITE" id="PS50847"/>
    </source>
</evidence>
<evidence type="ECO:0000256" key="11">
    <source>
        <dbReference type="PROSITE-ProRule" id="PRU01379"/>
    </source>
</evidence>
<sequence>MAVAFLGSLAVVWSAVGASPSLANDLNDNQFEAEFAGPAEGAPDGWSSLWNEGDWSTVGEAPTALRHVIEYGDDENLRRALTFDEPGDAGVVEGDVEVHAVMRVPGELGPTTRFGLGLHLDGEAGSENGFYLDVNGTTLRLNQYEEGEWNQIGTDHDLHGFEGGVWYNAVLRQQGDTLLGKFWTYGQDEPLEWQVEATGLDDGELNLGRVGVFNAHEGGESETAYFSVGVDGEEAPRAGSELIPEPDYDPLLTGFENRDGESWTTHAEELDFLAAVDGASDRVRVSEIASSANGLPINLVRIGNPAPPSDEEIAEGRSILVIGTQHGNEPAGQEMTLQLIRDLALTEEPELLEQLADTTIMVIPTMNPDGRIANTRQLASGLDMNRDHLELTSVEAQTMAQVIRDMNPDVIVDAHEKPTTLTGADLDALWPRNLAIDPTLRELSTEMVEEYIFADLEAAGISTAVYGGEDPGGAGDENEGIARNMFGLRHSAAVLIETPGLRVGTERVEYQMAAMDAVLRFQRENADRIEQVTNDAPINRDADGENQEPFHLFGADNDPPLEENTLDPAPCAYVLTPEQAAEAEHVFDLYGVQVHTGDGEVHVSMAQPMMTVVPFILDAGARSNLVEGTAVYDAADCPLGVIENVAAPTIAGDTEAGQTLAADAGTWNPEDVELSYQWLADGEPVEGATGSTFELTESHEGQMFSVIVTAEQNRYEGASAASDEVGPVTVEEDGSDEPGDEDPGDEGDTGGTGELPETGSASTPFLAFAALLLLMAGATVIARKRSTEQGDVR</sequence>
<keyword evidence="9" id="KW-0482">Metalloprotease</keyword>
<organism evidence="17 18">
    <name type="scientific">Candidatus Agrococcus pullicola</name>
    <dbReference type="NCBI Taxonomy" id="2838429"/>
    <lineage>
        <taxon>Bacteria</taxon>
        <taxon>Bacillati</taxon>
        <taxon>Actinomycetota</taxon>
        <taxon>Actinomycetes</taxon>
        <taxon>Micrococcales</taxon>
        <taxon>Microbacteriaceae</taxon>
        <taxon>Agrococcus</taxon>
    </lineage>
</organism>
<dbReference type="EMBL" id="DXDC01000001">
    <property type="protein sequence ID" value="HIY64647.1"/>
    <property type="molecule type" value="Genomic_DNA"/>
</dbReference>
<dbReference type="SMART" id="SM00631">
    <property type="entry name" value="Zn_pept"/>
    <property type="match status" value="1"/>
</dbReference>
<keyword evidence="5" id="KW-0645">Protease</keyword>
<keyword evidence="4" id="KW-0964">Secreted</keyword>
<proteinExistence type="inferred from homology"/>
<evidence type="ECO:0000256" key="6">
    <source>
        <dbReference type="ARBA" id="ARBA00022729"/>
    </source>
</evidence>
<keyword evidence="13" id="KW-0812">Transmembrane</keyword>
<dbReference type="NCBIfam" id="TIGR01167">
    <property type="entry name" value="LPXTG_anchor"/>
    <property type="match status" value="1"/>
</dbReference>
<keyword evidence="13" id="KW-0472">Membrane</keyword>
<evidence type="ECO:0000313" key="18">
    <source>
        <dbReference type="Proteomes" id="UP000824005"/>
    </source>
</evidence>
<dbReference type="GO" id="GO:0004181">
    <property type="term" value="F:metallocarboxypeptidase activity"/>
    <property type="evidence" value="ECO:0007669"/>
    <property type="project" value="InterPro"/>
</dbReference>
<reference evidence="17" key="2">
    <citation type="submission" date="2021-04" db="EMBL/GenBank/DDBJ databases">
        <authorList>
            <person name="Gilroy R."/>
        </authorList>
    </citation>
    <scope>NUCLEOTIDE SEQUENCE</scope>
    <source>
        <strain evidence="17">ChiGjej1B1-98</strain>
    </source>
</reference>
<keyword evidence="8" id="KW-0862">Zinc</keyword>
<accession>A0A9D1YT62</accession>
<dbReference type="AlphaFoldDB" id="A0A9D1YT62"/>
<evidence type="ECO:0000256" key="1">
    <source>
        <dbReference type="ARBA" id="ARBA00001947"/>
    </source>
</evidence>
<dbReference type="InterPro" id="IPR019931">
    <property type="entry name" value="LPXTG_anchor"/>
</dbReference>